<keyword evidence="4" id="KW-1185">Reference proteome</keyword>
<comment type="caution">
    <text evidence="3">The sequence shown here is derived from an EMBL/GenBank/DDBJ whole genome shotgun (WGS) entry which is preliminary data.</text>
</comment>
<keyword evidence="1" id="KW-0479">Metal-binding</keyword>
<dbReference type="SUPFAM" id="SSF53335">
    <property type="entry name" value="S-adenosyl-L-methionine-dependent methyltransferases"/>
    <property type="match status" value="1"/>
</dbReference>
<evidence type="ECO:0000313" key="4">
    <source>
        <dbReference type="Proteomes" id="UP001501759"/>
    </source>
</evidence>
<evidence type="ECO:0000256" key="2">
    <source>
        <dbReference type="ARBA" id="ARBA00022842"/>
    </source>
</evidence>
<dbReference type="InterPro" id="IPR005299">
    <property type="entry name" value="MeTrfase_7"/>
</dbReference>
<dbReference type="Pfam" id="PF03492">
    <property type="entry name" value="Methyltransf_7"/>
    <property type="match status" value="1"/>
</dbReference>
<gene>
    <name evidence="3" type="ORF">GCM10023335_41580</name>
</gene>
<proteinExistence type="predicted"/>
<dbReference type="EMBL" id="BAABKB010000016">
    <property type="protein sequence ID" value="GAA5016138.1"/>
    <property type="molecule type" value="Genomic_DNA"/>
</dbReference>
<dbReference type="InterPro" id="IPR042086">
    <property type="entry name" value="MeTrfase_capping"/>
</dbReference>
<organism evidence="3 4">
    <name type="scientific">Streptomyces siamensis</name>
    <dbReference type="NCBI Taxonomy" id="1274986"/>
    <lineage>
        <taxon>Bacteria</taxon>
        <taxon>Bacillati</taxon>
        <taxon>Actinomycetota</taxon>
        <taxon>Actinomycetes</taxon>
        <taxon>Kitasatosporales</taxon>
        <taxon>Streptomycetaceae</taxon>
        <taxon>Streptomyces</taxon>
    </lineage>
</organism>
<dbReference type="Gene3D" id="1.10.1200.270">
    <property type="entry name" value="Methyltransferase, alpha-helical capping domain"/>
    <property type="match status" value="1"/>
</dbReference>
<evidence type="ECO:0000256" key="1">
    <source>
        <dbReference type="ARBA" id="ARBA00022723"/>
    </source>
</evidence>
<accession>A0ABP9IZZ5</accession>
<dbReference type="Gene3D" id="3.40.50.150">
    <property type="entry name" value="Vaccinia Virus protein VP39"/>
    <property type="match status" value="1"/>
</dbReference>
<sequence length="358" mass="39229">MSRRVAPRPAEGAMGQGYALHSGAQHHAADYGMPLLHRALEVVPLPEGDEVFRVADLGAAAGTNSLEPMRALVEDIRKRTSAVTPVVVVHTDIPANDFDALFSTVTGSPQSYTHEPEVFACAEARSFYEPLFPPAELHVVWSAIAVHWLSRLPRPVPDHIFCSRATGDVREALRAQSRRDWDTFLELRARELRAGGQLVVLGGASADDGSSAAEGLMDAADAVLGDLVRWKEITPDEYRRMTIPTWNRTEEEFLAPLRTGPVSDAFRVEEHTLVALPDDLLERFERSGDAQEFADEVTAFFQAAFLPSLFSSLAPGRSDAEVDALAAGFASGLRDRAAADPEAVETHWHFVALRLTRR</sequence>
<evidence type="ECO:0000313" key="3">
    <source>
        <dbReference type="EMBL" id="GAA5016138.1"/>
    </source>
</evidence>
<reference evidence="4" key="1">
    <citation type="journal article" date="2019" name="Int. J. Syst. Evol. Microbiol.">
        <title>The Global Catalogue of Microorganisms (GCM) 10K type strain sequencing project: providing services to taxonomists for standard genome sequencing and annotation.</title>
        <authorList>
            <consortium name="The Broad Institute Genomics Platform"/>
            <consortium name="The Broad Institute Genome Sequencing Center for Infectious Disease"/>
            <person name="Wu L."/>
            <person name="Ma J."/>
        </authorList>
    </citation>
    <scope>NUCLEOTIDE SEQUENCE [LARGE SCALE GENOMIC DNA]</scope>
    <source>
        <strain evidence="4">JCM 18409</strain>
    </source>
</reference>
<dbReference type="PANTHER" id="PTHR31009">
    <property type="entry name" value="S-ADENOSYL-L-METHIONINE:CARBOXYL METHYLTRANSFERASE FAMILY PROTEIN"/>
    <property type="match status" value="1"/>
</dbReference>
<name>A0ABP9IZZ5_9ACTN</name>
<dbReference type="Proteomes" id="UP001501759">
    <property type="component" value="Unassembled WGS sequence"/>
</dbReference>
<evidence type="ECO:0008006" key="5">
    <source>
        <dbReference type="Google" id="ProtNLM"/>
    </source>
</evidence>
<dbReference type="RefSeq" id="WP_345651063.1">
    <property type="nucleotide sequence ID" value="NZ_BAABKB010000016.1"/>
</dbReference>
<dbReference type="InterPro" id="IPR029063">
    <property type="entry name" value="SAM-dependent_MTases_sf"/>
</dbReference>
<protein>
    <recommendedName>
        <fullName evidence="5">SAM-dependent methyltransferase</fullName>
    </recommendedName>
</protein>
<keyword evidence="2" id="KW-0460">Magnesium</keyword>